<sequence length="73" mass="8494">MSELEIIQELSKISTDLFERRLVAREGKHLDILVHDISWRVRAEVAKQGYGLEILVNDPEALVRRIARKKLEV</sequence>
<evidence type="ECO:0000313" key="2">
    <source>
        <dbReference type="Proteomes" id="UP000247773"/>
    </source>
</evidence>
<dbReference type="Proteomes" id="UP000247773">
    <property type="component" value="Genome"/>
</dbReference>
<reference evidence="1 2" key="1">
    <citation type="submission" date="2017-04" db="EMBL/GenBank/DDBJ databases">
        <title>Isolation of lytic bacteriophages infecting Pseudomonas strains for biocontrol of fish and shrimp spoilage during chilled storage.</title>
        <authorList>
            <person name="Yang Z."/>
            <person name="Tao X."/>
            <person name="Gao L."/>
            <person name="Rao S."/>
        </authorList>
    </citation>
    <scope>NUCLEOTIDE SEQUENCE [LARGE SCALE GENOMIC DNA]</scope>
</reference>
<accession>A0A2U7NF22</accession>
<evidence type="ECO:0000313" key="1">
    <source>
        <dbReference type="EMBL" id="ASD52031.1"/>
    </source>
</evidence>
<organism evidence="1 2">
    <name type="scientific">Pseudomonas phage PspYZU05</name>
    <dbReference type="NCBI Taxonomy" id="1983556"/>
    <lineage>
        <taxon>Viruses</taxon>
        <taxon>Duplodnaviria</taxon>
        <taxon>Heunggongvirae</taxon>
        <taxon>Uroviricota</taxon>
        <taxon>Caudoviricetes</taxon>
        <taxon>Pantevenvirales</taxon>
        <taxon>Straboviridae</taxon>
        <taxon>Jiangsuvirus</taxon>
        <taxon>Jiangsuvirus pspyzu05</taxon>
    </lineage>
</organism>
<gene>
    <name evidence="1" type="ORF">PspYZU05_79</name>
</gene>
<keyword evidence="2" id="KW-1185">Reference proteome</keyword>
<protein>
    <submittedName>
        <fullName evidence="1">Uncharacterized protein</fullName>
    </submittedName>
</protein>
<name>A0A2U7NF22_9CAUD</name>
<dbReference type="EMBL" id="KY971610">
    <property type="protein sequence ID" value="ASD52031.1"/>
    <property type="molecule type" value="Genomic_DNA"/>
</dbReference>
<proteinExistence type="predicted"/>